<reference evidence="1" key="1">
    <citation type="submission" date="2021-06" db="EMBL/GenBank/DDBJ databases">
        <authorList>
            <person name="Kallberg Y."/>
            <person name="Tangrot J."/>
            <person name="Rosling A."/>
        </authorList>
    </citation>
    <scope>NUCLEOTIDE SEQUENCE</scope>
    <source>
        <strain evidence="1">AU212A</strain>
    </source>
</reference>
<protein>
    <submittedName>
        <fullName evidence="1">3231_t:CDS:1</fullName>
    </submittedName>
</protein>
<accession>A0ACA9L4I3</accession>
<keyword evidence="2" id="KW-1185">Reference proteome</keyword>
<dbReference type="EMBL" id="CAJVPM010004196">
    <property type="protein sequence ID" value="CAG8510350.1"/>
    <property type="molecule type" value="Genomic_DNA"/>
</dbReference>
<proteinExistence type="predicted"/>
<evidence type="ECO:0000313" key="1">
    <source>
        <dbReference type="EMBL" id="CAG8510350.1"/>
    </source>
</evidence>
<gene>
    <name evidence="1" type="ORF">SCALOS_LOCUS3630</name>
</gene>
<sequence>MRVKKEESKILYKEDRIPDCDLCDIKYFRCKAKKCTQCCKLNKYILYPCENCKNKNIECEYSIIKSEEEFNRFERLGLSAYIGQIEQTKTGKTHVQAYCQFKKKTSIDKLGKMFNNYTLSFPDKMKGNVNSNIEYASKLYNRCDRHKKRECKCDYENLNKQCRVCNTKCLVRSKSRIDGLNIGPFKFGNFCELENEEELEIEDMDNVELIREKNGIMLDDMRQLKRIRDEQISHEDVIMNSEYQLFWRPIVFYLYGPGGSRKTGLVNELFEDEFYEIAEKNRGGAT</sequence>
<dbReference type="Proteomes" id="UP000789860">
    <property type="component" value="Unassembled WGS sequence"/>
</dbReference>
<evidence type="ECO:0000313" key="2">
    <source>
        <dbReference type="Proteomes" id="UP000789860"/>
    </source>
</evidence>
<name>A0ACA9L4I3_9GLOM</name>
<comment type="caution">
    <text evidence="1">The sequence shown here is derived from an EMBL/GenBank/DDBJ whole genome shotgun (WGS) entry which is preliminary data.</text>
</comment>
<organism evidence="1 2">
    <name type="scientific">Scutellospora calospora</name>
    <dbReference type="NCBI Taxonomy" id="85575"/>
    <lineage>
        <taxon>Eukaryota</taxon>
        <taxon>Fungi</taxon>
        <taxon>Fungi incertae sedis</taxon>
        <taxon>Mucoromycota</taxon>
        <taxon>Glomeromycotina</taxon>
        <taxon>Glomeromycetes</taxon>
        <taxon>Diversisporales</taxon>
        <taxon>Gigasporaceae</taxon>
        <taxon>Scutellospora</taxon>
    </lineage>
</organism>